<dbReference type="STRING" id="1225564.AA309_14405"/>
<dbReference type="PATRIC" id="fig|1225564.3.peg.3749"/>
<dbReference type="PANTHER" id="PTHR46564">
    <property type="entry name" value="TRANSPOSASE"/>
    <property type="match status" value="1"/>
</dbReference>
<name>A0A0H1RBU3_9HYPH</name>
<sequence>MRAAEQDRPDVARERRSWRVWQRYMDPMRFVFLDETGTSTNMVRRYGRCPKGERLVDATPWGHWKITTFVAGLRASGLIAPMVLDGPMTGEVFRAYVEQVLVPELSPGDVIVLDNLAAHKVAGVREMIQAAGASLLYLPPYSPDLNPIEQVFAKLKALLRKAAARTKEALWSTIGELLDSFPAEECQNYLRNCGYEFT</sequence>
<dbReference type="NCBIfam" id="NF033545">
    <property type="entry name" value="transpos_IS630"/>
    <property type="match status" value="1"/>
</dbReference>
<dbReference type="EMBL" id="LCYG01000033">
    <property type="protein sequence ID" value="KLK92519.1"/>
    <property type="molecule type" value="Genomic_DNA"/>
</dbReference>
<dbReference type="InterPro" id="IPR047655">
    <property type="entry name" value="Transpos_IS630-like"/>
</dbReference>
<keyword evidence="3" id="KW-1185">Reference proteome</keyword>
<evidence type="ECO:0000313" key="2">
    <source>
        <dbReference type="EMBL" id="KLK92519.1"/>
    </source>
</evidence>
<accession>A0A0H1RBU3</accession>
<dbReference type="InterPro" id="IPR036397">
    <property type="entry name" value="RNaseH_sf"/>
</dbReference>
<evidence type="ECO:0000313" key="3">
    <source>
        <dbReference type="Proteomes" id="UP000035489"/>
    </source>
</evidence>
<protein>
    <submittedName>
        <fullName evidence="2">Transposase</fullName>
    </submittedName>
</protein>
<feature type="domain" description="Tc1-like transposase DDE" evidence="1">
    <location>
        <begin position="30"/>
        <end position="170"/>
    </location>
</feature>
<evidence type="ECO:0000259" key="1">
    <source>
        <dbReference type="Pfam" id="PF13358"/>
    </source>
</evidence>
<dbReference type="InterPro" id="IPR038717">
    <property type="entry name" value="Tc1-like_DDE_dom"/>
</dbReference>
<dbReference type="Proteomes" id="UP000035489">
    <property type="component" value="Unassembled WGS sequence"/>
</dbReference>
<organism evidence="2 3">
    <name type="scientific">Microvirga vignae</name>
    <dbReference type="NCBI Taxonomy" id="1225564"/>
    <lineage>
        <taxon>Bacteria</taxon>
        <taxon>Pseudomonadati</taxon>
        <taxon>Pseudomonadota</taxon>
        <taxon>Alphaproteobacteria</taxon>
        <taxon>Hyphomicrobiales</taxon>
        <taxon>Methylobacteriaceae</taxon>
        <taxon>Microvirga</taxon>
    </lineage>
</organism>
<dbReference type="Pfam" id="PF13358">
    <property type="entry name" value="DDE_3"/>
    <property type="match status" value="1"/>
</dbReference>
<comment type="caution">
    <text evidence="2">The sequence shown here is derived from an EMBL/GenBank/DDBJ whole genome shotgun (WGS) entry which is preliminary data.</text>
</comment>
<proteinExistence type="predicted"/>
<dbReference type="AlphaFoldDB" id="A0A0H1RBU3"/>
<gene>
    <name evidence="2" type="ORF">AA309_14405</name>
</gene>
<reference evidence="2 3" key="1">
    <citation type="submission" date="2015-05" db="EMBL/GenBank/DDBJ databases">
        <title>Draft genome sequence of Microvirga vignae strain BR3299, a novel nitrogen fixing bacteria isolated from Brazil semi-aired region.</title>
        <authorList>
            <person name="Zilli J.E."/>
            <person name="Passos S.R."/>
            <person name="Leite J."/>
            <person name="Baldani J.I."/>
            <person name="Xavier G.R."/>
            <person name="Rumjaneck N.G."/>
            <person name="Simoes-Araujo J.L."/>
        </authorList>
    </citation>
    <scope>NUCLEOTIDE SEQUENCE [LARGE SCALE GENOMIC DNA]</scope>
    <source>
        <strain evidence="2 3">BR3299</strain>
    </source>
</reference>
<dbReference type="GO" id="GO:0003676">
    <property type="term" value="F:nucleic acid binding"/>
    <property type="evidence" value="ECO:0007669"/>
    <property type="project" value="InterPro"/>
</dbReference>
<dbReference type="PANTHER" id="PTHR46564:SF1">
    <property type="entry name" value="TRANSPOSASE"/>
    <property type="match status" value="1"/>
</dbReference>
<dbReference type="Gene3D" id="3.30.420.10">
    <property type="entry name" value="Ribonuclease H-like superfamily/Ribonuclease H"/>
    <property type="match status" value="1"/>
</dbReference>